<dbReference type="AlphaFoldDB" id="A0AAV9HZM5"/>
<dbReference type="PANTHER" id="PTHR24148">
    <property type="entry name" value="ANKYRIN REPEAT DOMAIN-CONTAINING PROTEIN 39 HOMOLOG-RELATED"/>
    <property type="match status" value="1"/>
</dbReference>
<feature type="domain" description="Heterokaryon incompatibility" evidence="1">
    <location>
        <begin position="101"/>
        <end position="271"/>
    </location>
</feature>
<comment type="caution">
    <text evidence="2">The sequence shown here is derived from an EMBL/GenBank/DDBJ whole genome shotgun (WGS) entry which is preliminary data.</text>
</comment>
<dbReference type="Pfam" id="PF06985">
    <property type="entry name" value="HET"/>
    <property type="match status" value="1"/>
</dbReference>
<evidence type="ECO:0000259" key="1">
    <source>
        <dbReference type="Pfam" id="PF06985"/>
    </source>
</evidence>
<reference evidence="2" key="1">
    <citation type="journal article" date="2023" name="Mol. Phylogenet. Evol.">
        <title>Genome-scale phylogeny and comparative genomics of the fungal order Sordariales.</title>
        <authorList>
            <person name="Hensen N."/>
            <person name="Bonometti L."/>
            <person name="Westerberg I."/>
            <person name="Brannstrom I.O."/>
            <person name="Guillou S."/>
            <person name="Cros-Aarteil S."/>
            <person name="Calhoun S."/>
            <person name="Haridas S."/>
            <person name="Kuo A."/>
            <person name="Mondo S."/>
            <person name="Pangilinan J."/>
            <person name="Riley R."/>
            <person name="LaButti K."/>
            <person name="Andreopoulos B."/>
            <person name="Lipzen A."/>
            <person name="Chen C."/>
            <person name="Yan M."/>
            <person name="Daum C."/>
            <person name="Ng V."/>
            <person name="Clum A."/>
            <person name="Steindorff A."/>
            <person name="Ohm R.A."/>
            <person name="Martin F."/>
            <person name="Silar P."/>
            <person name="Natvig D.O."/>
            <person name="Lalanne C."/>
            <person name="Gautier V."/>
            <person name="Ament-Velasquez S.L."/>
            <person name="Kruys A."/>
            <person name="Hutchinson M.I."/>
            <person name="Powell A.J."/>
            <person name="Barry K."/>
            <person name="Miller A.N."/>
            <person name="Grigoriev I.V."/>
            <person name="Debuchy R."/>
            <person name="Gladieux P."/>
            <person name="Hiltunen Thoren M."/>
            <person name="Johannesson H."/>
        </authorList>
    </citation>
    <scope>NUCLEOTIDE SEQUENCE</scope>
    <source>
        <strain evidence="2">PSN324</strain>
    </source>
</reference>
<accession>A0AAV9HZM5</accession>
<evidence type="ECO:0000313" key="2">
    <source>
        <dbReference type="EMBL" id="KAK4466233.1"/>
    </source>
</evidence>
<protein>
    <submittedName>
        <fullName evidence="2">Heterokaryon incompatibility protein-domain-containing protein</fullName>
    </submittedName>
</protein>
<reference evidence="2" key="2">
    <citation type="submission" date="2023-06" db="EMBL/GenBank/DDBJ databases">
        <authorList>
            <consortium name="Lawrence Berkeley National Laboratory"/>
            <person name="Mondo S.J."/>
            <person name="Hensen N."/>
            <person name="Bonometti L."/>
            <person name="Westerberg I."/>
            <person name="Brannstrom I.O."/>
            <person name="Guillou S."/>
            <person name="Cros-Aarteil S."/>
            <person name="Calhoun S."/>
            <person name="Haridas S."/>
            <person name="Kuo A."/>
            <person name="Pangilinan J."/>
            <person name="Riley R."/>
            <person name="Labutti K."/>
            <person name="Andreopoulos B."/>
            <person name="Lipzen A."/>
            <person name="Chen C."/>
            <person name="Yanf M."/>
            <person name="Daum C."/>
            <person name="Ng V."/>
            <person name="Clum A."/>
            <person name="Steindorff A."/>
            <person name="Ohm R."/>
            <person name="Martin F."/>
            <person name="Silar P."/>
            <person name="Natvig D."/>
            <person name="Lalanne C."/>
            <person name="Gautier V."/>
            <person name="Ament-Velasquez S.L."/>
            <person name="Kruys A."/>
            <person name="Hutchinson M.I."/>
            <person name="Powell A.J."/>
            <person name="Barry K."/>
            <person name="Miller A.N."/>
            <person name="Grigoriev I.V."/>
            <person name="Debuchy R."/>
            <person name="Gladieux P."/>
            <person name="Thoren M.H."/>
            <person name="Johannesson H."/>
        </authorList>
    </citation>
    <scope>NUCLEOTIDE SEQUENCE</scope>
    <source>
        <strain evidence="2">PSN324</strain>
    </source>
</reference>
<dbReference type="PANTHER" id="PTHR24148:SF73">
    <property type="entry name" value="HET DOMAIN PROTEIN (AFU_ORTHOLOGUE AFUA_8G01020)"/>
    <property type="match status" value="1"/>
</dbReference>
<keyword evidence="3" id="KW-1185">Reference proteome</keyword>
<name>A0AAV9HZM5_9PEZI</name>
<evidence type="ECO:0000313" key="3">
    <source>
        <dbReference type="Proteomes" id="UP001321749"/>
    </source>
</evidence>
<dbReference type="Proteomes" id="UP001321749">
    <property type="component" value="Unassembled WGS sequence"/>
</dbReference>
<proteinExistence type="predicted"/>
<dbReference type="EMBL" id="MU864933">
    <property type="protein sequence ID" value="KAK4466233.1"/>
    <property type="molecule type" value="Genomic_DNA"/>
</dbReference>
<gene>
    <name evidence="2" type="ORF">QBC42DRAFT_193315</name>
</gene>
<dbReference type="InterPro" id="IPR052895">
    <property type="entry name" value="HetReg/Transcr_Mod"/>
</dbReference>
<sequence>MSSTPYHARCTENHLSGLGQVLTLVSEANKEDLLQEASKTTHNDDSHARALYILAHLKRLNPEVAQNFHSKQDMLANLAFRMICSASGSDASSAGRSIPTFVVVSYCWHNPSWSLAPCQKGKDLVPGWEISRPMMDAVLGARTSPMEGVWLDKMCIDQSDEDDRDTHIAVMDTIYRSARRMVILLEDVQLTKEEESSALVFAEFYADMCRGVRDAGLDGAEKNQFVKDFFPQQEKKYHDLHGGESLMPAAESFAMKVLSARWFSRAWCVHESKVHPHRAVNNPLFMCFSSSAKVLSFEFRYVSYLALYLINQKTEAASDRTGNPSADGDPRPTATLQQLWWQMGRLLPRNESSVSALQQLASIQSFGCTMKEDLISIALNTAGIPISFKQKLQSVEDVIWNFSLLVLATGDLVPLIASGSNLTLTGTQGTEVISWAIKPTQTPLESRVLNPLPWSITAITKEYIELDILVFRARPRKASVASLEVASRLIQDHDLSAVTMSMLAASSDYVRSSVLSAVAALNGLKGSRASTSTRLSDFVQNALALNIDSGIDWIFTFADHMVSSTQDWHLGTLGDQSESSPDARIEAAAASLLASTAVGNASTPRTTSIKPAIMRFFTCLLDPRLLLLHFSPRFISLPSFMGSGAFTPKISDRSYLAIPAALAHLPGWYDRAWVVEQFNPSGPPEDPRDYLPSMEHVLEGGQGEVKIQDVAPVLTTDDDIGQDRRPGIDLEKRDWKRRNRQPLYACPQWNSSDMIKHLEETKEARGDILLLKRQRIYGAEDYRWEEIAKGLAAVQNELQKRREGGLQSSARQ</sequence>
<organism evidence="2 3">
    <name type="scientific">Cladorrhinum samala</name>
    <dbReference type="NCBI Taxonomy" id="585594"/>
    <lineage>
        <taxon>Eukaryota</taxon>
        <taxon>Fungi</taxon>
        <taxon>Dikarya</taxon>
        <taxon>Ascomycota</taxon>
        <taxon>Pezizomycotina</taxon>
        <taxon>Sordariomycetes</taxon>
        <taxon>Sordariomycetidae</taxon>
        <taxon>Sordariales</taxon>
        <taxon>Podosporaceae</taxon>
        <taxon>Cladorrhinum</taxon>
    </lineage>
</organism>
<dbReference type="InterPro" id="IPR010730">
    <property type="entry name" value="HET"/>
</dbReference>